<sequence>MANHSDSTLWTDFLQDTTIMTPVLTNVSPAHIENDVAPNSMKHHIEKYCFPVICVFGLLGNTLAMIVFLRKQLRTTSCNLYLAA</sequence>
<keyword evidence="1" id="KW-0472">Membrane</keyword>
<dbReference type="AlphaFoldDB" id="A0AAE0T896"/>
<reference evidence="2" key="3">
    <citation type="submission" date="2023-05" db="EMBL/GenBank/DDBJ databases">
        <authorList>
            <person name="Smith C.H."/>
        </authorList>
    </citation>
    <scope>NUCLEOTIDE SEQUENCE</scope>
    <source>
        <strain evidence="2">CHS0354</strain>
        <tissue evidence="2">Mantle</tissue>
    </source>
</reference>
<evidence type="ECO:0000313" key="2">
    <source>
        <dbReference type="EMBL" id="KAK3605601.1"/>
    </source>
</evidence>
<dbReference type="EMBL" id="JAEAOA010001643">
    <property type="protein sequence ID" value="KAK3605601.1"/>
    <property type="molecule type" value="Genomic_DNA"/>
</dbReference>
<proteinExistence type="predicted"/>
<feature type="non-terminal residue" evidence="2">
    <location>
        <position position="84"/>
    </location>
</feature>
<dbReference type="Proteomes" id="UP001195483">
    <property type="component" value="Unassembled WGS sequence"/>
</dbReference>
<keyword evidence="3" id="KW-1185">Reference proteome</keyword>
<keyword evidence="1" id="KW-1133">Transmembrane helix</keyword>
<organism evidence="2 3">
    <name type="scientific">Potamilus streckersoni</name>
    <dbReference type="NCBI Taxonomy" id="2493646"/>
    <lineage>
        <taxon>Eukaryota</taxon>
        <taxon>Metazoa</taxon>
        <taxon>Spiralia</taxon>
        <taxon>Lophotrochozoa</taxon>
        <taxon>Mollusca</taxon>
        <taxon>Bivalvia</taxon>
        <taxon>Autobranchia</taxon>
        <taxon>Heteroconchia</taxon>
        <taxon>Palaeoheterodonta</taxon>
        <taxon>Unionida</taxon>
        <taxon>Unionoidea</taxon>
        <taxon>Unionidae</taxon>
        <taxon>Ambleminae</taxon>
        <taxon>Lampsilini</taxon>
        <taxon>Potamilus</taxon>
    </lineage>
</organism>
<dbReference type="SUPFAM" id="SSF81321">
    <property type="entry name" value="Family A G protein-coupled receptor-like"/>
    <property type="match status" value="1"/>
</dbReference>
<protein>
    <submittedName>
        <fullName evidence="2">Uncharacterized protein</fullName>
    </submittedName>
</protein>
<reference evidence="2" key="1">
    <citation type="journal article" date="2021" name="Genome Biol. Evol.">
        <title>A High-Quality Reference Genome for a Parasitic Bivalve with Doubly Uniparental Inheritance (Bivalvia: Unionida).</title>
        <authorList>
            <person name="Smith C.H."/>
        </authorList>
    </citation>
    <scope>NUCLEOTIDE SEQUENCE</scope>
    <source>
        <strain evidence="2">CHS0354</strain>
    </source>
</reference>
<keyword evidence="1" id="KW-0812">Transmembrane</keyword>
<evidence type="ECO:0000256" key="1">
    <source>
        <dbReference type="SAM" id="Phobius"/>
    </source>
</evidence>
<name>A0AAE0T896_9BIVA</name>
<accession>A0AAE0T896</accession>
<reference evidence="2" key="2">
    <citation type="journal article" date="2021" name="Genome Biol. Evol.">
        <title>Developing a high-quality reference genome for a parasitic bivalve with doubly uniparental inheritance (Bivalvia: Unionida).</title>
        <authorList>
            <person name="Smith C.H."/>
        </authorList>
    </citation>
    <scope>NUCLEOTIDE SEQUENCE</scope>
    <source>
        <strain evidence="2">CHS0354</strain>
        <tissue evidence="2">Mantle</tissue>
    </source>
</reference>
<evidence type="ECO:0000313" key="3">
    <source>
        <dbReference type="Proteomes" id="UP001195483"/>
    </source>
</evidence>
<comment type="caution">
    <text evidence="2">The sequence shown here is derived from an EMBL/GenBank/DDBJ whole genome shotgun (WGS) entry which is preliminary data.</text>
</comment>
<gene>
    <name evidence="2" type="ORF">CHS0354_027263</name>
</gene>
<feature type="transmembrane region" description="Helical" evidence="1">
    <location>
        <begin position="48"/>
        <end position="69"/>
    </location>
</feature>
<dbReference type="Gene3D" id="1.20.1070.10">
    <property type="entry name" value="Rhodopsin 7-helix transmembrane proteins"/>
    <property type="match status" value="1"/>
</dbReference>